<accession>A0A372JJR4</accession>
<evidence type="ECO:0000256" key="4">
    <source>
        <dbReference type="ARBA" id="ARBA00022670"/>
    </source>
</evidence>
<dbReference type="Proteomes" id="UP000261811">
    <property type="component" value="Unassembled WGS sequence"/>
</dbReference>
<dbReference type="Pfam" id="PF01435">
    <property type="entry name" value="Peptidase_M48"/>
    <property type="match status" value="1"/>
</dbReference>
<feature type="transmembrane region" description="Helical" evidence="12">
    <location>
        <begin position="59"/>
        <end position="79"/>
    </location>
</feature>
<evidence type="ECO:0000256" key="11">
    <source>
        <dbReference type="ARBA" id="ARBA00023136"/>
    </source>
</evidence>
<dbReference type="InterPro" id="IPR050083">
    <property type="entry name" value="HtpX_protease"/>
</dbReference>
<dbReference type="Gene3D" id="3.30.2010.10">
    <property type="entry name" value="Metalloproteases ('zincins'), catalytic domain"/>
    <property type="match status" value="1"/>
</dbReference>
<evidence type="ECO:0000256" key="7">
    <source>
        <dbReference type="ARBA" id="ARBA00022801"/>
    </source>
</evidence>
<keyword evidence="9 12" id="KW-1133">Transmembrane helix</keyword>
<evidence type="ECO:0000256" key="10">
    <source>
        <dbReference type="ARBA" id="ARBA00023049"/>
    </source>
</evidence>
<dbReference type="EMBL" id="QURH01000297">
    <property type="protein sequence ID" value="RFU40262.1"/>
    <property type="molecule type" value="Genomic_DNA"/>
</dbReference>
<gene>
    <name evidence="14" type="ORF">DZF91_18070</name>
</gene>
<evidence type="ECO:0000256" key="1">
    <source>
        <dbReference type="ARBA" id="ARBA00001947"/>
    </source>
</evidence>
<organism evidence="14 15">
    <name type="scientific">Actinomadura logoneensis</name>
    <dbReference type="NCBI Taxonomy" id="2293572"/>
    <lineage>
        <taxon>Bacteria</taxon>
        <taxon>Bacillati</taxon>
        <taxon>Actinomycetota</taxon>
        <taxon>Actinomycetes</taxon>
        <taxon>Streptosporangiales</taxon>
        <taxon>Thermomonosporaceae</taxon>
        <taxon>Actinomadura</taxon>
    </lineage>
</organism>
<evidence type="ECO:0000259" key="13">
    <source>
        <dbReference type="Pfam" id="PF01435"/>
    </source>
</evidence>
<protein>
    <recommendedName>
        <fullName evidence="13">Peptidase M48 domain-containing protein</fullName>
    </recommendedName>
</protein>
<keyword evidence="8" id="KW-0862">Zinc</keyword>
<evidence type="ECO:0000256" key="9">
    <source>
        <dbReference type="ARBA" id="ARBA00022989"/>
    </source>
</evidence>
<dbReference type="CDD" id="cd07328">
    <property type="entry name" value="M48_Ste24p_like"/>
    <property type="match status" value="1"/>
</dbReference>
<comment type="caution">
    <text evidence="14">The sequence shown here is derived from an EMBL/GenBank/DDBJ whole genome shotgun (WGS) entry which is preliminary data.</text>
</comment>
<dbReference type="AlphaFoldDB" id="A0A372JJR4"/>
<evidence type="ECO:0000313" key="15">
    <source>
        <dbReference type="Proteomes" id="UP000261811"/>
    </source>
</evidence>
<evidence type="ECO:0000256" key="3">
    <source>
        <dbReference type="ARBA" id="ARBA00022475"/>
    </source>
</evidence>
<keyword evidence="5 12" id="KW-0812">Transmembrane</keyword>
<dbReference type="PANTHER" id="PTHR43221:SF1">
    <property type="entry name" value="PROTEASE HTPX"/>
    <property type="match status" value="1"/>
</dbReference>
<evidence type="ECO:0000256" key="6">
    <source>
        <dbReference type="ARBA" id="ARBA00022723"/>
    </source>
</evidence>
<name>A0A372JJR4_9ACTN</name>
<keyword evidence="11 12" id="KW-0472">Membrane</keyword>
<keyword evidence="3" id="KW-1003">Cell membrane</keyword>
<dbReference type="PANTHER" id="PTHR43221">
    <property type="entry name" value="PROTEASE HTPX"/>
    <property type="match status" value="1"/>
</dbReference>
<dbReference type="InterPro" id="IPR001915">
    <property type="entry name" value="Peptidase_M48"/>
</dbReference>
<keyword evidence="4" id="KW-0645">Protease</keyword>
<keyword evidence="6" id="KW-0479">Metal-binding</keyword>
<feature type="domain" description="Peptidase M48" evidence="13">
    <location>
        <begin position="98"/>
        <end position="330"/>
    </location>
</feature>
<dbReference type="GO" id="GO:0005886">
    <property type="term" value="C:plasma membrane"/>
    <property type="evidence" value="ECO:0007669"/>
    <property type="project" value="UniProtKB-SubCell"/>
</dbReference>
<evidence type="ECO:0000256" key="12">
    <source>
        <dbReference type="SAM" id="Phobius"/>
    </source>
</evidence>
<dbReference type="GO" id="GO:0006508">
    <property type="term" value="P:proteolysis"/>
    <property type="evidence" value="ECO:0007669"/>
    <property type="project" value="UniProtKB-KW"/>
</dbReference>
<keyword evidence="15" id="KW-1185">Reference proteome</keyword>
<comment type="subcellular location">
    <subcellularLocation>
        <location evidence="2">Cell membrane</location>
        <topology evidence="2">Multi-pass membrane protein</topology>
    </subcellularLocation>
</comment>
<evidence type="ECO:0000313" key="14">
    <source>
        <dbReference type="EMBL" id="RFU40262.1"/>
    </source>
</evidence>
<evidence type="ECO:0000256" key="8">
    <source>
        <dbReference type="ARBA" id="ARBA00022833"/>
    </source>
</evidence>
<evidence type="ECO:0000256" key="2">
    <source>
        <dbReference type="ARBA" id="ARBA00004651"/>
    </source>
</evidence>
<proteinExistence type="predicted"/>
<keyword evidence="10" id="KW-0482">Metalloprotease</keyword>
<dbReference type="GO" id="GO:0046872">
    <property type="term" value="F:metal ion binding"/>
    <property type="evidence" value="ECO:0007669"/>
    <property type="project" value="UniProtKB-KW"/>
</dbReference>
<feature type="transmembrane region" description="Helical" evidence="12">
    <location>
        <begin position="21"/>
        <end position="53"/>
    </location>
</feature>
<dbReference type="GO" id="GO:0004222">
    <property type="term" value="F:metalloendopeptidase activity"/>
    <property type="evidence" value="ECO:0007669"/>
    <property type="project" value="InterPro"/>
</dbReference>
<comment type="cofactor">
    <cofactor evidence="1">
        <name>Zn(2+)</name>
        <dbReference type="ChEBI" id="CHEBI:29105"/>
    </cofactor>
</comment>
<reference evidence="14 15" key="1">
    <citation type="submission" date="2018-08" db="EMBL/GenBank/DDBJ databases">
        <title>Actinomadura jelena sp. nov., a novel Actinomycete isolated from soil in Chad.</title>
        <authorList>
            <person name="Shi L."/>
        </authorList>
    </citation>
    <scope>NUCLEOTIDE SEQUENCE [LARGE SCALE GENOMIC DNA]</scope>
    <source>
        <strain evidence="14 15">NEAU-G17</strain>
    </source>
</reference>
<keyword evidence="7" id="KW-0378">Hydrolase</keyword>
<sequence length="538" mass="57468">MVSSPRRPGTALIGLRALLGVGLLLGFYLLVAILMVLVTGTMIALAVLVQAVFHQAGNFFLWLMLGASGGGAAMLRGAFGRMRSNRDAEPGGLRVTEADQPRLWAEVRALADEVRAPVPRVIRVVPDANAAVHQRVWLFGLIRGRVTLVVGAALFATLDRAELRAVLAHEFGHVSGGDTRLGPLVYRSQRRLERTVAALQGSDKALDAQLARVIGVYLRLCMRVTLAVSRSQERAADRSAARVAGPEALASALTAISAQSVLFQRFTVGFAVPLWKAGRYPTDLYGGLRAFIAEPCQREEAEKLREAALARPTGRWDSHPSLGERLALLAELPSAGPSGLPTAEAGLRRGAGSARDLLDRPDDLERVLSLEIAREITGLADPVPTDWDAAAEVYAAEVVGRAARAMTDAAVRVGGRWDVPGFDQALELLAAGRGHELVSVSAPGADAPGDRDPQVVRRRLERVLAFVFMTVLAAEHGGVWKTSWEARFELEWSGTPVGELVDRALDGPDGVAAVRAELGRPAVDLTPVPPLEEPVHAG</sequence>
<evidence type="ECO:0000256" key="5">
    <source>
        <dbReference type="ARBA" id="ARBA00022692"/>
    </source>
</evidence>